<proteinExistence type="predicted"/>
<organism evidence="1 2">
    <name type="scientific">Bradyrhizobium lablabi</name>
    <dbReference type="NCBI Taxonomy" id="722472"/>
    <lineage>
        <taxon>Bacteria</taxon>
        <taxon>Pseudomonadati</taxon>
        <taxon>Pseudomonadota</taxon>
        <taxon>Alphaproteobacteria</taxon>
        <taxon>Hyphomicrobiales</taxon>
        <taxon>Nitrobacteraceae</taxon>
        <taxon>Bradyrhizobium</taxon>
    </lineage>
</organism>
<protein>
    <submittedName>
        <fullName evidence="1">Uncharacterized protein</fullName>
    </submittedName>
</protein>
<dbReference type="Proteomes" id="UP000051660">
    <property type="component" value="Unassembled WGS sequence"/>
</dbReference>
<comment type="caution">
    <text evidence="1">The sequence shown here is derived from an EMBL/GenBank/DDBJ whole genome shotgun (WGS) entry which is preliminary data.</text>
</comment>
<evidence type="ECO:0000313" key="2">
    <source>
        <dbReference type="Proteomes" id="UP000051660"/>
    </source>
</evidence>
<evidence type="ECO:0000313" key="1">
    <source>
        <dbReference type="EMBL" id="KRR26340.1"/>
    </source>
</evidence>
<name>A0A0R3N1T7_9BRAD</name>
<sequence length="174" mass="19979">MMFGKRRREEILREHEAEQAQARFERSERAGKAIYARIADLKKVPRENLPDAVFLLFMEAKQQSELIRRSIKDSTHYDFSFGEMIDRDLATYLAQDAAHALRDHVTNPQTIFEAMSEQLPDIHFTIQQQDAVSMVAAMIREQRLDGILEGLRLAGLLNEVPNRRRAASEIEGPG</sequence>
<reference evidence="1 2" key="1">
    <citation type="submission" date="2014-03" db="EMBL/GenBank/DDBJ databases">
        <title>Bradyrhizobium valentinum sp. nov., isolated from effective nodules of Lupinus mariae-josephae, a lupine endemic of basic-lime soils in Eastern Spain.</title>
        <authorList>
            <person name="Duran D."/>
            <person name="Rey L."/>
            <person name="Navarro A."/>
            <person name="Busquets A."/>
            <person name="Imperial J."/>
            <person name="Ruiz-Argueso T."/>
        </authorList>
    </citation>
    <scope>NUCLEOTIDE SEQUENCE [LARGE SCALE GENOMIC DNA]</scope>
    <source>
        <strain evidence="1 2">CCBAU 23086</strain>
    </source>
</reference>
<dbReference type="AlphaFoldDB" id="A0A0R3N1T7"/>
<gene>
    <name evidence="1" type="ORF">CQ14_02200</name>
</gene>
<accession>A0A0R3N1T7</accession>
<dbReference type="EMBL" id="LLYB01000046">
    <property type="protein sequence ID" value="KRR26340.1"/>
    <property type="molecule type" value="Genomic_DNA"/>
</dbReference>